<accession>A0A2M6UW73</accession>
<gene>
    <name evidence="3" type="ORF">CEV08_04300</name>
</gene>
<organism evidence="3 4">
    <name type="scientific">Bartonella tribocorum</name>
    <dbReference type="NCBI Taxonomy" id="85701"/>
    <lineage>
        <taxon>Bacteria</taxon>
        <taxon>Pseudomonadati</taxon>
        <taxon>Pseudomonadota</taxon>
        <taxon>Alphaproteobacteria</taxon>
        <taxon>Hyphomicrobiales</taxon>
        <taxon>Bartonellaceae</taxon>
        <taxon>Bartonella</taxon>
    </lineage>
</organism>
<proteinExistence type="predicted"/>
<dbReference type="Proteomes" id="UP000230791">
    <property type="component" value="Unassembled WGS sequence"/>
</dbReference>
<comment type="subcellular location">
    <subcellularLocation>
        <location evidence="1">Membrane</location>
        <topology evidence="1">Multi-pass membrane protein</topology>
    </subcellularLocation>
</comment>
<dbReference type="Pfam" id="PF04956">
    <property type="entry name" value="TrbC"/>
    <property type="match status" value="1"/>
</dbReference>
<protein>
    <submittedName>
        <fullName evidence="3">Conjugal transfer protein</fullName>
    </submittedName>
</protein>
<dbReference type="EMBL" id="NJPP01000010">
    <property type="protein sequence ID" value="PIT70411.1"/>
    <property type="molecule type" value="Genomic_DNA"/>
</dbReference>
<dbReference type="NCBIfam" id="NF033899">
    <property type="entry name" value="T4SS_pilin_TrwL"/>
    <property type="match status" value="1"/>
</dbReference>
<dbReference type="RefSeq" id="WP_100130520.1">
    <property type="nucleotide sequence ID" value="NZ_CADDYJ010000002.1"/>
</dbReference>
<dbReference type="GO" id="GO:0016020">
    <property type="term" value="C:membrane"/>
    <property type="evidence" value="ECO:0007669"/>
    <property type="project" value="UniProtKB-SubCell"/>
</dbReference>
<keyword evidence="2" id="KW-1133">Transmembrane helix</keyword>
<name>A0A2M6UW73_9HYPH</name>
<evidence type="ECO:0000313" key="4">
    <source>
        <dbReference type="Proteomes" id="UP000230791"/>
    </source>
</evidence>
<evidence type="ECO:0000313" key="3">
    <source>
        <dbReference type="EMBL" id="PIT70411.1"/>
    </source>
</evidence>
<comment type="caution">
    <text evidence="3">The sequence shown here is derived from an EMBL/GenBank/DDBJ whole genome shotgun (WGS) entry which is preliminary data.</text>
</comment>
<feature type="transmembrane region" description="Helical" evidence="2">
    <location>
        <begin position="53"/>
        <end position="70"/>
    </location>
</feature>
<reference evidence="3 4" key="1">
    <citation type="submission" date="2017-06" db="EMBL/GenBank/DDBJ databases">
        <title>Draft genome of Bartonella tribocorum C635.</title>
        <authorList>
            <person name="Hadjadj L."/>
            <person name="Jiyipong T."/>
            <person name="Diene S.M."/>
            <person name="Morand S."/>
            <person name="Rolain J.-M."/>
        </authorList>
    </citation>
    <scope>NUCLEOTIDE SEQUENCE [LARGE SCALE GENOMIC DNA]</scope>
    <source>
        <strain evidence="3 4">C635</strain>
    </source>
</reference>
<dbReference type="AlphaFoldDB" id="A0A2M6UW73"/>
<evidence type="ECO:0000256" key="1">
    <source>
        <dbReference type="ARBA" id="ARBA00004141"/>
    </source>
</evidence>
<feature type="transmembrane region" description="Helical" evidence="2">
    <location>
        <begin position="82"/>
        <end position="100"/>
    </location>
</feature>
<evidence type="ECO:0000256" key="2">
    <source>
        <dbReference type="SAM" id="Phobius"/>
    </source>
</evidence>
<dbReference type="InterPro" id="IPR007039">
    <property type="entry name" value="TrbC/VirB2"/>
</dbReference>
<keyword evidence="2" id="KW-0812">Transmembrane</keyword>
<keyword evidence="2" id="KW-0472">Membrane</keyword>
<sequence length="103" mass="11160">MKQLNIFHTTAHNRIAIFFAVITVFFMSNPVLANGLTNAKTALETLQADLKKIVPIAAALILLFLAIGYAGRYIEKETFIRWGIGVVVAGSAAELASLLLKNS</sequence>